<evidence type="ECO:0000313" key="4">
    <source>
        <dbReference type="Proteomes" id="UP000626109"/>
    </source>
</evidence>
<evidence type="ECO:0000313" key="3">
    <source>
        <dbReference type="EMBL" id="CAE8644647.1"/>
    </source>
</evidence>
<comment type="caution">
    <text evidence="3">The sequence shown here is derived from an EMBL/GenBank/DDBJ whole genome shotgun (WGS) entry which is preliminary data.</text>
</comment>
<proteinExistence type="predicted"/>
<accession>A0A813I3M2</accession>
<reference evidence="3" key="1">
    <citation type="submission" date="2021-02" db="EMBL/GenBank/DDBJ databases">
        <authorList>
            <person name="Dougan E. K."/>
            <person name="Rhodes N."/>
            <person name="Thang M."/>
            <person name="Chan C."/>
        </authorList>
    </citation>
    <scope>NUCLEOTIDE SEQUENCE</scope>
</reference>
<keyword evidence="1" id="KW-0472">Membrane</keyword>
<name>A0A813I3M2_POLGL</name>
<evidence type="ECO:0000256" key="2">
    <source>
        <dbReference type="SAM" id="SignalP"/>
    </source>
</evidence>
<feature type="transmembrane region" description="Helical" evidence="1">
    <location>
        <begin position="7"/>
        <end position="25"/>
    </location>
</feature>
<protein>
    <submittedName>
        <fullName evidence="3">Uncharacterized protein</fullName>
    </submittedName>
</protein>
<evidence type="ECO:0000256" key="1">
    <source>
        <dbReference type="SAM" id="Phobius"/>
    </source>
</evidence>
<gene>
    <name evidence="3" type="ORF">PGLA2088_LOCUS3236</name>
</gene>
<keyword evidence="1" id="KW-0812">Transmembrane</keyword>
<keyword evidence="2" id="KW-0732">Signal</keyword>
<feature type="signal peptide" evidence="2">
    <location>
        <begin position="1"/>
        <end position="16"/>
    </location>
</feature>
<sequence length="119" mass="12113">MLGSSPIVSILALVVAISSSIFSVIEKNPASPPAPAPVTVASVPAPCPEVLCVATPCPEVLCHCAAVAPDRELIGFLLAVIVLLGCILLVCAFRAPRVPDVQRGKGKTGWGAVSSLSSR</sequence>
<keyword evidence="1" id="KW-1133">Transmembrane helix</keyword>
<dbReference type="AlphaFoldDB" id="A0A813I3M2"/>
<dbReference type="EMBL" id="CAJNNW010002803">
    <property type="protein sequence ID" value="CAE8644647.1"/>
    <property type="molecule type" value="Genomic_DNA"/>
</dbReference>
<dbReference type="Proteomes" id="UP000626109">
    <property type="component" value="Unassembled WGS sequence"/>
</dbReference>
<feature type="transmembrane region" description="Helical" evidence="1">
    <location>
        <begin position="73"/>
        <end position="93"/>
    </location>
</feature>
<feature type="chain" id="PRO_5033007264" evidence="2">
    <location>
        <begin position="17"/>
        <end position="119"/>
    </location>
</feature>
<organism evidence="3 4">
    <name type="scientific">Polarella glacialis</name>
    <name type="common">Dinoflagellate</name>
    <dbReference type="NCBI Taxonomy" id="89957"/>
    <lineage>
        <taxon>Eukaryota</taxon>
        <taxon>Sar</taxon>
        <taxon>Alveolata</taxon>
        <taxon>Dinophyceae</taxon>
        <taxon>Suessiales</taxon>
        <taxon>Suessiaceae</taxon>
        <taxon>Polarella</taxon>
    </lineage>
</organism>